<feature type="compositionally biased region" description="Polar residues" evidence="1">
    <location>
        <begin position="1"/>
        <end position="10"/>
    </location>
</feature>
<name>D5BV03_NITHN</name>
<dbReference type="eggNOG" id="ENOG503307M">
    <property type="taxonomic scope" value="Bacteria"/>
</dbReference>
<dbReference type="RefSeq" id="WP_013033215.1">
    <property type="nucleotide sequence ID" value="NC_013960.1"/>
</dbReference>
<accession>D5BV03</accession>
<dbReference type="AlphaFoldDB" id="D5BV03"/>
<organism evidence="3 4">
    <name type="scientific">Nitrosococcus halophilus (strain Nc4)</name>
    <dbReference type="NCBI Taxonomy" id="472759"/>
    <lineage>
        <taxon>Bacteria</taxon>
        <taxon>Pseudomonadati</taxon>
        <taxon>Pseudomonadota</taxon>
        <taxon>Gammaproteobacteria</taxon>
        <taxon>Chromatiales</taxon>
        <taxon>Chromatiaceae</taxon>
        <taxon>Nitrosococcus</taxon>
    </lineage>
</organism>
<evidence type="ECO:0000313" key="4">
    <source>
        <dbReference type="Proteomes" id="UP000001844"/>
    </source>
</evidence>
<feature type="domain" description="DUF5681" evidence="2">
    <location>
        <begin position="3"/>
        <end position="59"/>
    </location>
</feature>
<dbReference type="InterPro" id="IPR043736">
    <property type="entry name" value="DUF5681"/>
</dbReference>
<dbReference type="EMBL" id="CP001798">
    <property type="protein sequence ID" value="ADE15353.1"/>
    <property type="molecule type" value="Genomic_DNA"/>
</dbReference>
<protein>
    <recommendedName>
        <fullName evidence="2">DUF5681 domain-containing protein</fullName>
    </recommendedName>
</protein>
<evidence type="ECO:0000313" key="3">
    <source>
        <dbReference type="EMBL" id="ADE15353.1"/>
    </source>
</evidence>
<dbReference type="KEGG" id="nhl:Nhal_2265"/>
<keyword evidence="4" id="KW-1185">Reference proteome</keyword>
<dbReference type="Pfam" id="PF18932">
    <property type="entry name" value="DUF5681"/>
    <property type="match status" value="1"/>
</dbReference>
<evidence type="ECO:0000259" key="2">
    <source>
        <dbReference type="Pfam" id="PF18932"/>
    </source>
</evidence>
<dbReference type="Proteomes" id="UP000001844">
    <property type="component" value="Chromosome"/>
</dbReference>
<proteinExistence type="predicted"/>
<dbReference type="OrthoDB" id="4774002at2"/>
<feature type="region of interest" description="Disordered" evidence="1">
    <location>
        <begin position="1"/>
        <end position="24"/>
    </location>
</feature>
<reference evidence="4" key="1">
    <citation type="submission" date="2010-04" db="EMBL/GenBank/DDBJ databases">
        <title>Complete genome sequence of Nitrosococcus halophilus Nc4, a salt-adapted, aerobic obligate ammonia-oxidizing sulfur purple bacterium.</title>
        <authorList>
            <consortium name="US DOE Joint Genome Institute"/>
            <person name="Campbell M.A."/>
            <person name="Malfatti S.A."/>
            <person name="Chain P.S.G."/>
            <person name="Heidelberg J.F."/>
            <person name="Ward B.B."/>
            <person name="Klotz M.G."/>
        </authorList>
    </citation>
    <scope>NUCLEOTIDE SEQUENCE [LARGE SCALE GENOMIC DNA]</scope>
    <source>
        <strain evidence="4">Nc4</strain>
    </source>
</reference>
<dbReference type="HOGENOM" id="CLU_137974_0_1_6"/>
<sequence length="138" mass="15089">MSFKPGQSGNPAGRPKGTKDKRTEFRELLRPHAPDLIKKAVEMALEGDATALKLCLDKLIPNLRPQAEPVSIQFNGESLLEKGQEILKAVSKGEITPEEGNHLLAALANYGGLVGKEQSLKRHRDYQSFDAIFKGGIL</sequence>
<gene>
    <name evidence="3" type="ordered locus">Nhal_2265</name>
</gene>
<evidence type="ECO:0000256" key="1">
    <source>
        <dbReference type="SAM" id="MobiDB-lite"/>
    </source>
</evidence>